<keyword evidence="3" id="KW-0548">Nucleotidyltransferase</keyword>
<keyword evidence="1" id="KW-0645">Protease</keyword>
<dbReference type="InterPro" id="IPR051320">
    <property type="entry name" value="Viral_Replic_Matur_Polypro"/>
</dbReference>
<evidence type="ECO:0000259" key="9">
    <source>
        <dbReference type="Pfam" id="PF17917"/>
    </source>
</evidence>
<gene>
    <name evidence="10" type="ORF">L917_00927</name>
</gene>
<keyword evidence="7" id="KW-0378">Hydrolase</keyword>
<dbReference type="EMBL" id="KI677357">
    <property type="protein sequence ID" value="ETM02637.1"/>
    <property type="molecule type" value="Genomic_DNA"/>
</dbReference>
<sequence>MLAYPKDKATFAWFCDASDEGWSAVLTQVENWDADKSVTEQKHELLTCKSGRFSVAQLHWSVTEKEVYPIVAACDDLYYLLLRPRGFTIFCDHRNLIYMFAPSPELKKHTLAECSVERVNRDVLQVLRTMILGYAIACQDWVHLIPLVQANTYHSPVLLLAGKALTEIFTGLPCPSAISTLFVPGYAPISVDTSSDLEVTEELREAIAAQGIVLKVQGILKHRWNADMRDYELLISWDGLEAIEDS</sequence>
<dbReference type="Pfam" id="PF17917">
    <property type="entry name" value="RT_RNaseH"/>
    <property type="match status" value="1"/>
</dbReference>
<dbReference type="PANTHER" id="PTHR33064:SF37">
    <property type="entry name" value="RIBONUCLEASE H"/>
    <property type="match status" value="1"/>
</dbReference>
<organism evidence="10">
    <name type="scientific">Phytophthora nicotianae</name>
    <name type="common">Potato buckeye rot agent</name>
    <name type="synonym">Phytophthora parasitica</name>
    <dbReference type="NCBI Taxonomy" id="4792"/>
    <lineage>
        <taxon>Eukaryota</taxon>
        <taxon>Sar</taxon>
        <taxon>Stramenopiles</taxon>
        <taxon>Oomycota</taxon>
        <taxon>Peronosporomycetes</taxon>
        <taxon>Peronosporales</taxon>
        <taxon>Peronosporaceae</taxon>
        <taxon>Phytophthora</taxon>
    </lineage>
</organism>
<accession>W2LYZ9</accession>
<evidence type="ECO:0000256" key="3">
    <source>
        <dbReference type="ARBA" id="ARBA00022695"/>
    </source>
</evidence>
<evidence type="ECO:0000256" key="2">
    <source>
        <dbReference type="ARBA" id="ARBA00022679"/>
    </source>
</evidence>
<keyword evidence="4" id="KW-0540">Nuclease</keyword>
<evidence type="ECO:0000256" key="4">
    <source>
        <dbReference type="ARBA" id="ARBA00022722"/>
    </source>
</evidence>
<evidence type="ECO:0000256" key="8">
    <source>
        <dbReference type="ARBA" id="ARBA00022918"/>
    </source>
</evidence>
<feature type="domain" description="Reverse transcriptase RNase H-like" evidence="9">
    <location>
        <begin position="8"/>
        <end position="106"/>
    </location>
</feature>
<dbReference type="InterPro" id="IPR043502">
    <property type="entry name" value="DNA/RNA_pol_sf"/>
</dbReference>
<dbReference type="VEuPathDB" id="FungiDB:PPTG_21866"/>
<evidence type="ECO:0000256" key="7">
    <source>
        <dbReference type="ARBA" id="ARBA00022801"/>
    </source>
</evidence>
<dbReference type="PANTHER" id="PTHR33064">
    <property type="entry name" value="POL PROTEIN"/>
    <property type="match status" value="1"/>
</dbReference>
<reference evidence="10" key="1">
    <citation type="submission" date="2013-11" db="EMBL/GenBank/DDBJ databases">
        <title>The Genome Sequence of Phytophthora parasitica CHvinca01.</title>
        <authorList>
            <consortium name="The Broad Institute Genomics Platform"/>
            <person name="Russ C."/>
            <person name="Tyler B."/>
            <person name="Panabieres F."/>
            <person name="Shan W."/>
            <person name="Tripathy S."/>
            <person name="Grunwald N."/>
            <person name="Machado M."/>
            <person name="Johnson C.S."/>
            <person name="Arredondo F."/>
            <person name="Hong C."/>
            <person name="Coffey M."/>
            <person name="Young S.K."/>
            <person name="Zeng Q."/>
            <person name="Gargeya S."/>
            <person name="Fitzgerald M."/>
            <person name="Abouelleil A."/>
            <person name="Alvarado L."/>
            <person name="Chapman S.B."/>
            <person name="Gainer-Dewar J."/>
            <person name="Goldberg J."/>
            <person name="Griggs A."/>
            <person name="Gujja S."/>
            <person name="Hansen M."/>
            <person name="Howarth C."/>
            <person name="Imamovic A."/>
            <person name="Ireland A."/>
            <person name="Larimer J."/>
            <person name="McCowan C."/>
            <person name="Murphy C."/>
            <person name="Pearson M."/>
            <person name="Poon T.W."/>
            <person name="Priest M."/>
            <person name="Roberts A."/>
            <person name="Saif S."/>
            <person name="Shea T."/>
            <person name="Sykes S."/>
            <person name="Wortman J."/>
            <person name="Nusbaum C."/>
            <person name="Birren B."/>
        </authorList>
    </citation>
    <scope>NUCLEOTIDE SEQUENCE [LARGE SCALE GENOMIC DNA]</scope>
    <source>
        <strain evidence="10">CHvinca01</strain>
    </source>
</reference>
<dbReference type="OrthoDB" id="127017at2759"/>
<keyword evidence="8" id="KW-0695">RNA-directed DNA polymerase</keyword>
<dbReference type="Proteomes" id="UP000054423">
    <property type="component" value="Unassembled WGS sequence"/>
</dbReference>
<protein>
    <recommendedName>
        <fullName evidence="9">Reverse transcriptase RNase H-like domain-containing protein</fullName>
    </recommendedName>
</protein>
<proteinExistence type="predicted"/>
<evidence type="ECO:0000256" key="6">
    <source>
        <dbReference type="ARBA" id="ARBA00022759"/>
    </source>
</evidence>
<keyword evidence="6" id="KW-0255">Endonuclease</keyword>
<dbReference type="AlphaFoldDB" id="W2LYZ9"/>
<dbReference type="InterPro" id="IPR041373">
    <property type="entry name" value="RT_RNaseH"/>
</dbReference>
<dbReference type="GO" id="GO:0004190">
    <property type="term" value="F:aspartic-type endopeptidase activity"/>
    <property type="evidence" value="ECO:0007669"/>
    <property type="project" value="UniProtKB-KW"/>
</dbReference>
<dbReference type="GO" id="GO:0006508">
    <property type="term" value="P:proteolysis"/>
    <property type="evidence" value="ECO:0007669"/>
    <property type="project" value="UniProtKB-KW"/>
</dbReference>
<keyword evidence="2" id="KW-0808">Transferase</keyword>
<evidence type="ECO:0000256" key="1">
    <source>
        <dbReference type="ARBA" id="ARBA00022670"/>
    </source>
</evidence>
<name>W2LYZ9_PHYNI</name>
<keyword evidence="5" id="KW-0064">Aspartyl protease</keyword>
<evidence type="ECO:0000256" key="5">
    <source>
        <dbReference type="ARBA" id="ARBA00022750"/>
    </source>
</evidence>
<dbReference type="GO" id="GO:0003964">
    <property type="term" value="F:RNA-directed DNA polymerase activity"/>
    <property type="evidence" value="ECO:0007669"/>
    <property type="project" value="UniProtKB-KW"/>
</dbReference>
<evidence type="ECO:0000313" key="10">
    <source>
        <dbReference type="EMBL" id="ETM02637.1"/>
    </source>
</evidence>
<dbReference type="SUPFAM" id="SSF56672">
    <property type="entry name" value="DNA/RNA polymerases"/>
    <property type="match status" value="1"/>
</dbReference>
<dbReference type="GO" id="GO:0004519">
    <property type="term" value="F:endonuclease activity"/>
    <property type="evidence" value="ECO:0007669"/>
    <property type="project" value="UniProtKB-KW"/>
</dbReference>